<dbReference type="AlphaFoldDB" id="A0A8S1XTF5"/>
<dbReference type="PANTHER" id="PTHR34894">
    <property type="entry name" value="SAM-DEPENDENT METHYLTRANSFERASE RSMI, CONSERVED SITE"/>
    <property type="match status" value="1"/>
</dbReference>
<protein>
    <recommendedName>
        <fullName evidence="4">EF-hand domain-containing protein</fullName>
    </recommendedName>
</protein>
<dbReference type="EMBL" id="CAJJDP010000133">
    <property type="protein sequence ID" value="CAD8204365.1"/>
    <property type="molecule type" value="Genomic_DNA"/>
</dbReference>
<name>A0A8S1XTF5_PAROT</name>
<evidence type="ECO:0000256" key="1">
    <source>
        <dbReference type="SAM" id="Coils"/>
    </source>
</evidence>
<organism evidence="2 3">
    <name type="scientific">Paramecium octaurelia</name>
    <dbReference type="NCBI Taxonomy" id="43137"/>
    <lineage>
        <taxon>Eukaryota</taxon>
        <taxon>Sar</taxon>
        <taxon>Alveolata</taxon>
        <taxon>Ciliophora</taxon>
        <taxon>Intramacronucleata</taxon>
        <taxon>Oligohymenophorea</taxon>
        <taxon>Peniculida</taxon>
        <taxon>Parameciidae</taxon>
        <taxon>Paramecium</taxon>
    </lineage>
</organism>
<gene>
    <name evidence="2" type="ORF">POCTA_138.1.T1320119</name>
</gene>
<dbReference type="PANTHER" id="PTHR34894:SF5">
    <property type="entry name" value="EF-HAND DOMAIN-CONTAINING PROTEIN"/>
    <property type="match status" value="1"/>
</dbReference>
<evidence type="ECO:0000313" key="3">
    <source>
        <dbReference type="Proteomes" id="UP000683925"/>
    </source>
</evidence>
<comment type="caution">
    <text evidence="2">The sequence shown here is derived from an EMBL/GenBank/DDBJ whole genome shotgun (WGS) entry which is preliminary data.</text>
</comment>
<dbReference type="OMA" id="RINTCPL"/>
<dbReference type="Proteomes" id="UP000683925">
    <property type="component" value="Unassembled WGS sequence"/>
</dbReference>
<keyword evidence="3" id="KW-1185">Reference proteome</keyword>
<dbReference type="OrthoDB" id="292598at2759"/>
<proteinExistence type="predicted"/>
<evidence type="ECO:0008006" key="4">
    <source>
        <dbReference type="Google" id="ProtNLM"/>
    </source>
</evidence>
<keyword evidence="1" id="KW-0175">Coiled coil</keyword>
<evidence type="ECO:0000313" key="2">
    <source>
        <dbReference type="EMBL" id="CAD8204365.1"/>
    </source>
</evidence>
<accession>A0A8S1XTF5</accession>
<sequence length="1089" mass="130556">MRGNLNIDISRSSSSHFLNDIELKKLFPFTQQLHNRYLQQNRLQNIKDDLTNVQQQTITYQIKDLLNKDKTRSRNNIDDIIYQQTTPRRLRSKERTISVNKKSTQAINYHDAQNVNLHNKSIRRDIVQLAQWLELMVQQVQQTQSNLSFQEYYNKIEVIFSGSMLELQRQLQQKGFEFGQCLKKIWDSFLINVQYVVEGLNGKANQIEQQSLDKINKLHEWYQEAMQKQLCQIQQQKEELLQIQQMNLQMNKENQYLRKKDVRREKQLRELIYDKDHYLLEIIELKSTQINYPPDLEQCQQKIYDFFKKQCENHIKTMDIQYKNLQVQDFYFDHTLDLVIKDKGCQVVDLVRTIDQCTSTSDNQLINVATQTHKQKRQIDEEVQVKVNSTDQETQVSVYQIRRDKLIRNPYEQTILKNAYLDLDDIIDKFQQFYFPYQELLSNDPHYLTLINNEMNRQEKQINQIVDTLNIRNEIALNDLSKFKQYLRQINRETLQNYMQIWKIVLNQQSSVIDATIEKQELQVELDEIKSIFTSNMQIIRQFQNKYEEDRKISEFYQQSLVRIIRYAPQFIINQIQQQANLHKVLDGVEFKEMRKKNTLVDSRISVSPQREDSSQLYSKPSPIRASQMSFQSQLQINSMKQITTTNKTLKAQKSFEIEVDMPKGLRDIDEESYRSLSEDEGQQLEKEEDAFSLLRFDFQTQKPQLTLEKKLRINTCPLKSAQHSTAVLKQILRKFNKSNMNGLYTIGTLLQHYTELVQRQLPNNTNTPLHVHLYEHITFRFGQSQISDCNRYKRMIKSFLYYEHRHSTCKIVVRFLKAELDVQDFNTYLQILEICKEYPSLTFSNFIQALQDWLNQNHYTEEEIEIITNELYQSDLAYLKNNPSPTEFDLIMDQFLTIFSKFKNRTSYKYKFLFESIDTSNKGNINFQQWNFIYETIIQVNYSFSLKLFYSEADYHDNQKLMSKQRFTLVSDELQIFQSDQQDRLLDHQSFEDIVVELKEKWASNKIQMKICFIKSNRYDKFIKSLFQYVDRCLLNKQNWESCCYTYKLLQKTYKIYYLDQQVQSMLNSPLQAISLKFRQIEEKMLSF</sequence>
<reference evidence="2" key="1">
    <citation type="submission" date="2021-01" db="EMBL/GenBank/DDBJ databases">
        <authorList>
            <consortium name="Genoscope - CEA"/>
            <person name="William W."/>
        </authorList>
    </citation>
    <scope>NUCLEOTIDE SEQUENCE</scope>
</reference>
<feature type="coiled-coil region" evidence="1">
    <location>
        <begin position="226"/>
        <end position="253"/>
    </location>
</feature>